<reference evidence="1" key="1">
    <citation type="submission" date="2018-02" db="EMBL/GenBank/DDBJ databases">
        <authorList>
            <person name="Cohen D.B."/>
            <person name="Kent A.D."/>
        </authorList>
    </citation>
    <scope>NUCLEOTIDE SEQUENCE</scope>
</reference>
<protein>
    <submittedName>
        <fullName evidence="1">Uncharacterized protein</fullName>
    </submittedName>
</protein>
<sequence length="108" mass="11565">MGPVDGDITLKSTPRSADHCGGTGYGGVCSLWFGVLARAGSVAVVGFEGDDDELEGFGGDRAEKTPCVGHDGFVMFLGFRSKCVLRWFDLPTVTSWVAMEKRWVAFGL</sequence>
<dbReference type="AlphaFoldDB" id="A0A2N9IN03"/>
<proteinExistence type="predicted"/>
<accession>A0A2N9IN03</accession>
<organism evidence="1">
    <name type="scientific">Fagus sylvatica</name>
    <name type="common">Beechnut</name>
    <dbReference type="NCBI Taxonomy" id="28930"/>
    <lineage>
        <taxon>Eukaryota</taxon>
        <taxon>Viridiplantae</taxon>
        <taxon>Streptophyta</taxon>
        <taxon>Embryophyta</taxon>
        <taxon>Tracheophyta</taxon>
        <taxon>Spermatophyta</taxon>
        <taxon>Magnoliopsida</taxon>
        <taxon>eudicotyledons</taxon>
        <taxon>Gunneridae</taxon>
        <taxon>Pentapetalae</taxon>
        <taxon>rosids</taxon>
        <taxon>fabids</taxon>
        <taxon>Fagales</taxon>
        <taxon>Fagaceae</taxon>
        <taxon>Fagus</taxon>
    </lineage>
</organism>
<dbReference type="EMBL" id="OIVN01006134">
    <property type="protein sequence ID" value="SPD25858.1"/>
    <property type="molecule type" value="Genomic_DNA"/>
</dbReference>
<evidence type="ECO:0000313" key="1">
    <source>
        <dbReference type="EMBL" id="SPD25858.1"/>
    </source>
</evidence>
<name>A0A2N9IN03_FAGSY</name>
<gene>
    <name evidence="1" type="ORF">FSB_LOCUS53740</name>
</gene>